<accession>A0A0K2XKF8</accession>
<name>A0A0K2XKF8_HELHE</name>
<organism evidence="2 3">
    <name type="scientific">Helicobacter heilmannii</name>
    <dbReference type="NCBI Taxonomy" id="35817"/>
    <lineage>
        <taxon>Bacteria</taxon>
        <taxon>Pseudomonadati</taxon>
        <taxon>Campylobacterota</taxon>
        <taxon>Epsilonproteobacteria</taxon>
        <taxon>Campylobacterales</taxon>
        <taxon>Helicobacteraceae</taxon>
        <taxon>Helicobacter</taxon>
    </lineage>
</organism>
<feature type="domain" description="GmrSD restriction endonucleases N-terminal" evidence="1">
    <location>
        <begin position="8"/>
        <end position="147"/>
    </location>
</feature>
<reference evidence="3" key="1">
    <citation type="submission" date="2014-12" db="EMBL/GenBank/DDBJ databases">
        <authorList>
            <person name="Smet A."/>
        </authorList>
    </citation>
    <scope>NUCLEOTIDE SEQUENCE [LARGE SCALE GENOMIC DNA]</scope>
</reference>
<sequence>MERMNFLDFLNHSPNIEVPMLQRDYAQGRQSKESRNIANRFLDALFEVIEFEVKKGHEKDAKDKKSALHLDLIYGYIDQDGDREVFKLIDGQQRITTLWLLHFLLFRQAMCLDVIKPQLTKFTYHTRQSSKEFCEELLTKSDSFATNKLPSDAISAQSGFFVQMMTLKTTPPLKPWSAPSIAYIHAYLTLKTRIG</sequence>
<dbReference type="Proteomes" id="UP000046090">
    <property type="component" value="Unassembled WGS sequence"/>
</dbReference>
<dbReference type="InterPro" id="IPR004919">
    <property type="entry name" value="GmrSD_N"/>
</dbReference>
<dbReference type="EMBL" id="CDMK01000002">
    <property type="protein sequence ID" value="CRI34539.1"/>
    <property type="molecule type" value="Genomic_DNA"/>
</dbReference>
<dbReference type="AlphaFoldDB" id="A0A0K2XKF8"/>
<protein>
    <recommendedName>
        <fullName evidence="1">GmrSD restriction endonucleases N-terminal domain-containing protein</fullName>
    </recommendedName>
</protein>
<dbReference type="Pfam" id="PF03235">
    <property type="entry name" value="GmrSD_N"/>
    <property type="match status" value="1"/>
</dbReference>
<keyword evidence="3" id="KW-1185">Reference proteome</keyword>
<evidence type="ECO:0000259" key="1">
    <source>
        <dbReference type="Pfam" id="PF03235"/>
    </source>
</evidence>
<dbReference type="GeneID" id="76197081"/>
<evidence type="ECO:0000313" key="2">
    <source>
        <dbReference type="EMBL" id="CRI34539.1"/>
    </source>
</evidence>
<gene>
    <name evidence="2" type="ORF">HHE01_03400</name>
</gene>
<evidence type="ECO:0000313" key="3">
    <source>
        <dbReference type="Proteomes" id="UP000046090"/>
    </source>
</evidence>
<dbReference type="RefSeq" id="WP_015106891.1">
    <property type="nucleotide sequence ID" value="NZ_AP026684.1"/>
</dbReference>
<proteinExistence type="predicted"/>